<comment type="subunit">
    <text evidence="2 5">Homopentamer.</text>
</comment>
<keyword evidence="8" id="KW-0282">Flagellum</keyword>
<evidence type="ECO:0000256" key="4">
    <source>
        <dbReference type="ARBA" id="ARBA00023143"/>
    </source>
</evidence>
<evidence type="ECO:0000259" key="7">
    <source>
        <dbReference type="Pfam" id="PF07195"/>
    </source>
</evidence>
<evidence type="ECO:0000256" key="5">
    <source>
        <dbReference type="RuleBase" id="RU362066"/>
    </source>
</evidence>
<dbReference type="Pfam" id="PF07195">
    <property type="entry name" value="FliD_C"/>
    <property type="match status" value="1"/>
</dbReference>
<accession>A0ABW2UV26</accession>
<sequence length="530" mass="58675">MQISGLVSGMDIDGMVDKLMKAERMPLKKMNQNQTTMDWKRDAFRDVNKTLTELDGKMHNMKSNDTYNAKSISSSQESAVTATGSTSAQQGAYNIKVEELATKATRMSTKAIDESSEDGQELESGVNGIKDISGDTVLRGENNDIKEVEFTTFNEKGERTGNEAGGETDKNPSYVYKIGDGDTLDDVLTKITNDDNHVRAFFDDNSKKVIMEADRTGKYNPDDKGNEIKFIDGNTSSNEFLKALHLDGAEKGGKDAEFQYNDNTMNSHENSYDLGGVTFNFHDTTTGNGANVTVVNDVEKSFDTIMDFVDKYNDVVEKLDGAQKEEKFRDYPPLTDEQKKEMSEHEIELWEDKAKSGILHGESVISQGLTSMRGSWYANEDTGGAYNTITEIGISTTKNYMDGGKLEVDGQELKEALAKDPDSVSKVFSNSSGGEDGNGVIDRLQGALDSTIGQIEHRAGKATDTPDNYSIGKRMKDLNQQIDDFEDRMTRVEKRYRSQFTQMEQAIQRMNQQSSMLSQKFGGGGGNAMM</sequence>
<evidence type="ECO:0000256" key="1">
    <source>
        <dbReference type="ARBA" id="ARBA00009764"/>
    </source>
</evidence>
<dbReference type="PANTHER" id="PTHR30288">
    <property type="entry name" value="FLAGELLAR CAP/ASSEMBLY PROTEIN FLID"/>
    <property type="match status" value="1"/>
</dbReference>
<dbReference type="InterPro" id="IPR003481">
    <property type="entry name" value="FliD_N"/>
</dbReference>
<keyword evidence="9" id="KW-1185">Reference proteome</keyword>
<keyword evidence="4 5" id="KW-0975">Bacterial flagellum</keyword>
<feature type="domain" description="Flagellar hook-associated protein 2 N-terminal" evidence="6">
    <location>
        <begin position="8"/>
        <end position="103"/>
    </location>
</feature>
<evidence type="ECO:0000313" key="9">
    <source>
        <dbReference type="Proteomes" id="UP001596620"/>
    </source>
</evidence>
<comment type="subcellular location">
    <subcellularLocation>
        <location evidence="5">Secreted</location>
    </subcellularLocation>
    <subcellularLocation>
        <location evidence="5">Bacterial flagellum</location>
    </subcellularLocation>
</comment>
<feature type="coiled-coil region" evidence="5">
    <location>
        <begin position="475"/>
        <end position="513"/>
    </location>
</feature>
<proteinExistence type="inferred from homology"/>
<keyword evidence="3 5" id="KW-0175">Coiled coil</keyword>
<feature type="domain" description="Flagellar hook-associated protein 2 C-terminal" evidence="7">
    <location>
        <begin position="253"/>
        <end position="512"/>
    </location>
</feature>
<dbReference type="EMBL" id="JBHTGR010000055">
    <property type="protein sequence ID" value="MFC7747777.1"/>
    <property type="molecule type" value="Genomic_DNA"/>
</dbReference>
<name>A0ABW2UV26_9BACI</name>
<protein>
    <recommendedName>
        <fullName evidence="5">Flagellar hook-associated protein 2</fullName>
        <shortName evidence="5">HAP2</shortName>
    </recommendedName>
    <alternativeName>
        <fullName evidence="5">Flagellar cap protein</fullName>
    </alternativeName>
</protein>
<evidence type="ECO:0000259" key="6">
    <source>
        <dbReference type="Pfam" id="PF02465"/>
    </source>
</evidence>
<keyword evidence="8" id="KW-0966">Cell projection</keyword>
<dbReference type="RefSeq" id="WP_382360092.1">
    <property type="nucleotide sequence ID" value="NZ_JBHTGR010000055.1"/>
</dbReference>
<dbReference type="InterPro" id="IPR040026">
    <property type="entry name" value="FliD"/>
</dbReference>
<comment type="caution">
    <text evidence="8">The sequence shown here is derived from an EMBL/GenBank/DDBJ whole genome shotgun (WGS) entry which is preliminary data.</text>
</comment>
<dbReference type="PANTHER" id="PTHR30288:SF0">
    <property type="entry name" value="FLAGELLAR HOOK-ASSOCIATED PROTEIN 2"/>
    <property type="match status" value="1"/>
</dbReference>
<gene>
    <name evidence="8" type="primary">fliD</name>
    <name evidence="8" type="ORF">ACFQU8_11325</name>
</gene>
<comment type="similarity">
    <text evidence="1 5">Belongs to the FliD family.</text>
</comment>
<keyword evidence="8" id="KW-0969">Cilium</keyword>
<evidence type="ECO:0000313" key="8">
    <source>
        <dbReference type="EMBL" id="MFC7747777.1"/>
    </source>
</evidence>
<keyword evidence="5" id="KW-0964">Secreted</keyword>
<dbReference type="Pfam" id="PF02465">
    <property type="entry name" value="FliD_N"/>
    <property type="match status" value="1"/>
</dbReference>
<dbReference type="InterPro" id="IPR010809">
    <property type="entry name" value="FliD_C"/>
</dbReference>
<comment type="function">
    <text evidence="5">Required for morphogenesis and for the elongation of the flagellar filament by facilitating polymerization of the flagellin monomers at the tip of growing filament. Forms a capping structure, which prevents flagellin subunits (transported through the central channel of the flagellum) from leaking out without polymerization at the distal end.</text>
</comment>
<evidence type="ECO:0000256" key="3">
    <source>
        <dbReference type="ARBA" id="ARBA00023054"/>
    </source>
</evidence>
<organism evidence="8 9">
    <name type="scientific">Lentibacillus kimchii</name>
    <dbReference type="NCBI Taxonomy" id="1542911"/>
    <lineage>
        <taxon>Bacteria</taxon>
        <taxon>Bacillati</taxon>
        <taxon>Bacillota</taxon>
        <taxon>Bacilli</taxon>
        <taxon>Bacillales</taxon>
        <taxon>Bacillaceae</taxon>
        <taxon>Lentibacillus</taxon>
    </lineage>
</organism>
<dbReference type="Proteomes" id="UP001596620">
    <property type="component" value="Unassembled WGS sequence"/>
</dbReference>
<reference evidence="9" key="1">
    <citation type="journal article" date="2019" name="Int. J. Syst. Evol. Microbiol.">
        <title>The Global Catalogue of Microorganisms (GCM) 10K type strain sequencing project: providing services to taxonomists for standard genome sequencing and annotation.</title>
        <authorList>
            <consortium name="The Broad Institute Genomics Platform"/>
            <consortium name="The Broad Institute Genome Sequencing Center for Infectious Disease"/>
            <person name="Wu L."/>
            <person name="Ma J."/>
        </authorList>
    </citation>
    <scope>NUCLEOTIDE SEQUENCE [LARGE SCALE GENOMIC DNA]</scope>
    <source>
        <strain evidence="9">JCM 30234</strain>
    </source>
</reference>
<evidence type="ECO:0000256" key="2">
    <source>
        <dbReference type="ARBA" id="ARBA00011255"/>
    </source>
</evidence>